<dbReference type="AlphaFoldDB" id="A0A9P8I0U0"/>
<keyword evidence="2" id="KW-0813">Transport</keyword>
<feature type="transmembrane region" description="Helical" evidence="7">
    <location>
        <begin position="118"/>
        <end position="145"/>
    </location>
</feature>
<feature type="transmembrane region" description="Helical" evidence="7">
    <location>
        <begin position="188"/>
        <end position="206"/>
    </location>
</feature>
<evidence type="ECO:0000313" key="10">
    <source>
        <dbReference type="Proteomes" id="UP000698800"/>
    </source>
</evidence>
<feature type="transmembrane region" description="Helical" evidence="7">
    <location>
        <begin position="157"/>
        <end position="176"/>
    </location>
</feature>
<evidence type="ECO:0000256" key="2">
    <source>
        <dbReference type="ARBA" id="ARBA00022448"/>
    </source>
</evidence>
<dbReference type="Gene3D" id="2.60.40.1210">
    <property type="entry name" value="Cellobiose dehydrogenase, cytochrome domain"/>
    <property type="match status" value="1"/>
</dbReference>
<dbReference type="SUPFAM" id="SSF49344">
    <property type="entry name" value="CBD9-like"/>
    <property type="match status" value="1"/>
</dbReference>
<dbReference type="Gene3D" id="1.20.120.1770">
    <property type="match status" value="1"/>
</dbReference>
<dbReference type="GO" id="GO:0016020">
    <property type="term" value="C:membrane"/>
    <property type="evidence" value="ECO:0007669"/>
    <property type="project" value="UniProtKB-SubCell"/>
</dbReference>
<keyword evidence="3 7" id="KW-0812">Transmembrane</keyword>
<name>A0A9P8I0U0_9PEZI</name>
<evidence type="ECO:0000256" key="5">
    <source>
        <dbReference type="ARBA" id="ARBA00022989"/>
    </source>
</evidence>
<dbReference type="CDD" id="cd08760">
    <property type="entry name" value="Cyt_b561_FRRS1_like"/>
    <property type="match status" value="1"/>
</dbReference>
<keyword evidence="6 7" id="KW-0472">Membrane</keyword>
<sequence>MVGNVEPTYSDKINATLVPGSGIVHDQFVVNARCTNCRKWDQGSLSVDSESQEFIYALGPTWSSIRTDSKSALMQRHIGYGFFTMNLKQAKGDAGVPEGTRTSTGSESSESIHSDYNFVLFAHIVFMVGSFVVLLPLGVLFLRAFQKVKLHSINQNITVVIILIGGGMGIYLSTMFNLTRSFSTGHQILGLILMGLIVVQSVLGFLHHRAYLRTQRRTVVSHAHIWHGRLVILLGILNGFLGLHLAGRSSLDYLLSLIAFAIVYAAIFFFSWSRLRRKRNAYTSPRAANFRDDDPSTFGNSTTDIPLTAHAAPPAYQAEYVPPGAPPGRT</sequence>
<reference evidence="9" key="1">
    <citation type="submission" date="2021-03" db="EMBL/GenBank/DDBJ databases">
        <title>Comparative genomics and phylogenomic investigation of the class Geoglossomycetes provide insights into ecological specialization and systematics.</title>
        <authorList>
            <person name="Melie T."/>
            <person name="Pirro S."/>
            <person name="Miller A.N."/>
            <person name="Quandt A."/>
        </authorList>
    </citation>
    <scope>NUCLEOTIDE SEQUENCE</scope>
    <source>
        <strain evidence="9">GBOQ0MN5Z8</strain>
    </source>
</reference>
<gene>
    <name evidence="9" type="ORF">FGG08_006649</name>
</gene>
<keyword evidence="4" id="KW-0249">Electron transport</keyword>
<feature type="transmembrane region" description="Helical" evidence="7">
    <location>
        <begin position="253"/>
        <end position="272"/>
    </location>
</feature>
<keyword evidence="10" id="KW-1185">Reference proteome</keyword>
<evidence type="ECO:0000313" key="9">
    <source>
        <dbReference type="EMBL" id="KAH0536468.1"/>
    </source>
</evidence>
<dbReference type="InterPro" id="IPR015920">
    <property type="entry name" value="Cellobiose_DH-like_cyt"/>
</dbReference>
<protein>
    <recommendedName>
        <fullName evidence="8">Cytochrome b561 domain-containing protein</fullName>
    </recommendedName>
</protein>
<evidence type="ECO:0000256" key="4">
    <source>
        <dbReference type="ARBA" id="ARBA00022982"/>
    </source>
</evidence>
<comment type="subcellular location">
    <subcellularLocation>
        <location evidence="1">Membrane</location>
    </subcellularLocation>
</comment>
<evidence type="ECO:0000256" key="6">
    <source>
        <dbReference type="ARBA" id="ARBA00023136"/>
    </source>
</evidence>
<evidence type="ECO:0000256" key="7">
    <source>
        <dbReference type="SAM" id="Phobius"/>
    </source>
</evidence>
<accession>A0A9P8I0U0</accession>
<comment type="caution">
    <text evidence="9">The sequence shown here is derived from an EMBL/GenBank/DDBJ whole genome shotgun (WGS) entry which is preliminary data.</text>
</comment>
<dbReference type="SMART" id="SM00665">
    <property type="entry name" value="B561"/>
    <property type="match status" value="1"/>
</dbReference>
<proteinExistence type="predicted"/>
<feature type="transmembrane region" description="Helical" evidence="7">
    <location>
        <begin position="226"/>
        <end position="247"/>
    </location>
</feature>
<dbReference type="InterPro" id="IPR006593">
    <property type="entry name" value="Cyt_b561/ferric_Rdtase_TM"/>
</dbReference>
<dbReference type="OrthoDB" id="19261at2759"/>
<keyword evidence="5 7" id="KW-1133">Transmembrane helix</keyword>
<evidence type="ECO:0000256" key="3">
    <source>
        <dbReference type="ARBA" id="ARBA00022692"/>
    </source>
</evidence>
<feature type="domain" description="Cytochrome b561" evidence="8">
    <location>
        <begin position="122"/>
        <end position="243"/>
    </location>
</feature>
<dbReference type="EMBL" id="JAGHQL010000203">
    <property type="protein sequence ID" value="KAH0536468.1"/>
    <property type="molecule type" value="Genomic_DNA"/>
</dbReference>
<dbReference type="InterPro" id="IPR018825">
    <property type="entry name" value="DUF2427"/>
</dbReference>
<organism evidence="9 10">
    <name type="scientific">Glutinoglossum americanum</name>
    <dbReference type="NCBI Taxonomy" id="1670608"/>
    <lineage>
        <taxon>Eukaryota</taxon>
        <taxon>Fungi</taxon>
        <taxon>Dikarya</taxon>
        <taxon>Ascomycota</taxon>
        <taxon>Pezizomycotina</taxon>
        <taxon>Geoglossomycetes</taxon>
        <taxon>Geoglossales</taxon>
        <taxon>Geoglossaceae</taxon>
        <taxon>Glutinoglossum</taxon>
    </lineage>
</organism>
<dbReference type="PANTHER" id="PTHR47797:SF1">
    <property type="entry name" value="CYTOCHROME B561 DOMAIN-CONTAINING PROTEIN-RELATED"/>
    <property type="match status" value="1"/>
</dbReference>
<dbReference type="Pfam" id="PF16010">
    <property type="entry name" value="CDH-cyt"/>
    <property type="match status" value="1"/>
</dbReference>
<evidence type="ECO:0000259" key="8">
    <source>
        <dbReference type="SMART" id="SM00665"/>
    </source>
</evidence>
<dbReference type="Proteomes" id="UP000698800">
    <property type="component" value="Unassembled WGS sequence"/>
</dbReference>
<evidence type="ECO:0000256" key="1">
    <source>
        <dbReference type="ARBA" id="ARBA00004370"/>
    </source>
</evidence>
<dbReference type="CDD" id="cd09630">
    <property type="entry name" value="CDH_like_cytochrome"/>
    <property type="match status" value="1"/>
</dbReference>
<dbReference type="PANTHER" id="PTHR47797">
    <property type="entry name" value="DEHYDROGENASE, PUTATIVE (AFU_ORTHOLOGUE AFUA_8G05805)-RELATED"/>
    <property type="match status" value="1"/>
</dbReference>
<dbReference type="Pfam" id="PF10348">
    <property type="entry name" value="DUF2427"/>
    <property type="match status" value="1"/>
</dbReference>